<dbReference type="GO" id="GO:0006450">
    <property type="term" value="P:regulation of translational fidelity"/>
    <property type="evidence" value="ECO:0007669"/>
    <property type="project" value="TreeGrafter"/>
</dbReference>
<dbReference type="EC" id="2.7.7.87" evidence="3"/>
<dbReference type="EMBL" id="UHIA01000004">
    <property type="protein sequence ID" value="SUO97515.1"/>
    <property type="molecule type" value="Genomic_DNA"/>
</dbReference>
<evidence type="ECO:0000256" key="6">
    <source>
        <dbReference type="ARBA" id="ARBA00048366"/>
    </source>
</evidence>
<proteinExistence type="inferred from homology"/>
<gene>
    <name evidence="8" type="primary">rimN</name>
    <name evidence="8" type="ORF">NCTC10717_01492</name>
</gene>
<dbReference type="InterPro" id="IPR050156">
    <property type="entry name" value="TC-AMP_synthase_SUA5"/>
</dbReference>
<dbReference type="GO" id="GO:0000049">
    <property type="term" value="F:tRNA binding"/>
    <property type="evidence" value="ECO:0007669"/>
    <property type="project" value="TreeGrafter"/>
</dbReference>
<keyword evidence="9" id="KW-1185">Reference proteome</keyword>
<dbReference type="GO" id="GO:0005737">
    <property type="term" value="C:cytoplasm"/>
    <property type="evidence" value="ECO:0007669"/>
    <property type="project" value="UniProtKB-SubCell"/>
</dbReference>
<organism evidence="8 9">
    <name type="scientific">Suttonella indologenes</name>
    <dbReference type="NCBI Taxonomy" id="13276"/>
    <lineage>
        <taxon>Bacteria</taxon>
        <taxon>Pseudomonadati</taxon>
        <taxon>Pseudomonadota</taxon>
        <taxon>Gammaproteobacteria</taxon>
        <taxon>Cardiobacteriales</taxon>
        <taxon>Cardiobacteriaceae</taxon>
        <taxon>Suttonella</taxon>
    </lineage>
</organism>
<dbReference type="PANTHER" id="PTHR17490:SF18">
    <property type="entry name" value="THREONYLCARBAMOYL-AMP SYNTHASE"/>
    <property type="match status" value="1"/>
</dbReference>
<reference evidence="8 9" key="1">
    <citation type="submission" date="2018-06" db="EMBL/GenBank/DDBJ databases">
        <authorList>
            <consortium name="Pathogen Informatics"/>
            <person name="Doyle S."/>
        </authorList>
    </citation>
    <scope>NUCLEOTIDE SEQUENCE [LARGE SCALE GENOMIC DNA]</scope>
    <source>
        <strain evidence="8 9">NCTC10717</strain>
    </source>
</reference>
<dbReference type="InterPro" id="IPR017945">
    <property type="entry name" value="DHBP_synth_RibB-like_a/b_dom"/>
</dbReference>
<dbReference type="Gene3D" id="3.90.870.10">
    <property type="entry name" value="DHBP synthase"/>
    <property type="match status" value="1"/>
</dbReference>
<comment type="catalytic activity">
    <reaction evidence="6">
        <text>L-threonine + hydrogencarbonate + ATP = L-threonylcarbamoyladenylate + diphosphate + H2O</text>
        <dbReference type="Rhea" id="RHEA:36407"/>
        <dbReference type="ChEBI" id="CHEBI:15377"/>
        <dbReference type="ChEBI" id="CHEBI:17544"/>
        <dbReference type="ChEBI" id="CHEBI:30616"/>
        <dbReference type="ChEBI" id="CHEBI:33019"/>
        <dbReference type="ChEBI" id="CHEBI:57926"/>
        <dbReference type="ChEBI" id="CHEBI:73682"/>
        <dbReference type="EC" id="2.7.7.87"/>
    </reaction>
</comment>
<evidence type="ECO:0000256" key="3">
    <source>
        <dbReference type="ARBA" id="ARBA00012584"/>
    </source>
</evidence>
<dbReference type="RefSeq" id="WP_115218664.1">
    <property type="nucleotide sequence ID" value="NZ_UHIA01000004.1"/>
</dbReference>
<protein>
    <recommendedName>
        <fullName evidence="3">L-threonylcarbamoyladenylate synthase</fullName>
        <ecNumber evidence="3">2.7.7.87</ecNumber>
    </recommendedName>
</protein>
<comment type="similarity">
    <text evidence="2">Belongs to the SUA5 family.</text>
</comment>
<keyword evidence="5" id="KW-0808">Transferase</keyword>
<evidence type="ECO:0000256" key="4">
    <source>
        <dbReference type="ARBA" id="ARBA00022490"/>
    </source>
</evidence>
<comment type="subcellular location">
    <subcellularLocation>
        <location evidence="1">Cytoplasm</location>
    </subcellularLocation>
</comment>
<evidence type="ECO:0000259" key="7">
    <source>
        <dbReference type="PROSITE" id="PS51163"/>
    </source>
</evidence>
<evidence type="ECO:0000256" key="5">
    <source>
        <dbReference type="ARBA" id="ARBA00022679"/>
    </source>
</evidence>
<dbReference type="Pfam" id="PF01300">
    <property type="entry name" value="Sua5_yciO_yrdC"/>
    <property type="match status" value="1"/>
</dbReference>
<sequence>MSDLIWQMPQDNAAIRAAFAAGWAFAYPTEAVWGIGANPADEAAVQAVIALKARPAEKGLIMVAADWSQLNGWITPLAANEIVAMQDLQHERATTFVVKAGHKTAAAVCDAATGRVAVRISHHQTVQALCRLLGQPLLSTSANPAGQTAALDLAQVRRYFPDLPCVMGEVEGAKRPSRIIDWQTKAILRE</sequence>
<dbReference type="Proteomes" id="UP000254575">
    <property type="component" value="Unassembled WGS sequence"/>
</dbReference>
<dbReference type="AlphaFoldDB" id="A0A380MY72"/>
<dbReference type="InterPro" id="IPR006070">
    <property type="entry name" value="Sua5-like_dom"/>
</dbReference>
<dbReference type="PROSITE" id="PS51163">
    <property type="entry name" value="YRDC"/>
    <property type="match status" value="1"/>
</dbReference>
<evidence type="ECO:0000313" key="8">
    <source>
        <dbReference type="EMBL" id="SUO97515.1"/>
    </source>
</evidence>
<accession>A0A380MY72</accession>
<dbReference type="SUPFAM" id="SSF55821">
    <property type="entry name" value="YrdC/RibB"/>
    <property type="match status" value="1"/>
</dbReference>
<dbReference type="PANTHER" id="PTHR17490">
    <property type="entry name" value="SUA5"/>
    <property type="match status" value="1"/>
</dbReference>
<dbReference type="GO" id="GO:0003725">
    <property type="term" value="F:double-stranded RNA binding"/>
    <property type="evidence" value="ECO:0007669"/>
    <property type="project" value="InterPro"/>
</dbReference>
<evidence type="ECO:0000313" key="9">
    <source>
        <dbReference type="Proteomes" id="UP000254575"/>
    </source>
</evidence>
<keyword evidence="4" id="KW-0963">Cytoplasm</keyword>
<feature type="domain" description="YrdC-like" evidence="7">
    <location>
        <begin position="9"/>
        <end position="190"/>
    </location>
</feature>
<dbReference type="OrthoDB" id="9814580at2"/>
<evidence type="ECO:0000256" key="2">
    <source>
        <dbReference type="ARBA" id="ARBA00007663"/>
    </source>
</evidence>
<dbReference type="GO" id="GO:0061710">
    <property type="term" value="F:L-threonylcarbamoyladenylate synthase"/>
    <property type="evidence" value="ECO:0007669"/>
    <property type="project" value="UniProtKB-EC"/>
</dbReference>
<evidence type="ECO:0000256" key="1">
    <source>
        <dbReference type="ARBA" id="ARBA00004496"/>
    </source>
</evidence>
<name>A0A380MY72_9GAMM</name>